<keyword evidence="1" id="KW-0472">Membrane</keyword>
<name>A0A6J4L3X4_9ACTN</name>
<organism evidence="2">
    <name type="scientific">uncultured Friedmanniella sp</name>
    <dbReference type="NCBI Taxonomy" id="335381"/>
    <lineage>
        <taxon>Bacteria</taxon>
        <taxon>Bacillati</taxon>
        <taxon>Actinomycetota</taxon>
        <taxon>Actinomycetes</taxon>
        <taxon>Propionibacteriales</taxon>
        <taxon>Nocardioidaceae</taxon>
        <taxon>Friedmanniella</taxon>
        <taxon>environmental samples</taxon>
    </lineage>
</organism>
<protein>
    <recommendedName>
        <fullName evidence="3">DUF3093 domain-containing protein</fullName>
    </recommendedName>
</protein>
<proteinExistence type="predicted"/>
<keyword evidence="1" id="KW-1133">Transmembrane helix</keyword>
<accession>A0A6J4L3X4</accession>
<reference evidence="2" key="1">
    <citation type="submission" date="2020-02" db="EMBL/GenBank/DDBJ databases">
        <authorList>
            <person name="Meier V. D."/>
        </authorList>
    </citation>
    <scope>NUCLEOTIDE SEQUENCE</scope>
    <source>
        <strain evidence="2">AVDCRST_MAG61</strain>
    </source>
</reference>
<feature type="transmembrane region" description="Helical" evidence="1">
    <location>
        <begin position="38"/>
        <end position="59"/>
    </location>
</feature>
<dbReference type="EMBL" id="CADCTT010000300">
    <property type="protein sequence ID" value="CAA9321611.1"/>
    <property type="molecule type" value="Genomic_DNA"/>
</dbReference>
<keyword evidence="1" id="KW-0812">Transmembrane</keyword>
<dbReference type="InterPro" id="IPR021443">
    <property type="entry name" value="DUF3093"/>
</dbReference>
<evidence type="ECO:0000256" key="1">
    <source>
        <dbReference type="SAM" id="Phobius"/>
    </source>
</evidence>
<feature type="transmembrane region" description="Helical" evidence="1">
    <location>
        <begin position="12"/>
        <end position="32"/>
    </location>
</feature>
<evidence type="ECO:0008006" key="3">
    <source>
        <dbReference type="Google" id="ProtNLM"/>
    </source>
</evidence>
<dbReference type="AlphaFoldDB" id="A0A6J4L3X4"/>
<sequence length="149" mass="16047">MLFRERLHVPVLWWVLAVLFALSMLAAVGLYLGPVWGVAVFAATLAVAAGMFLAAAVAIEVDDRELRVGRAVIERPWIESCLALDAPAAEVRAGVQADARAHLVLRPYIATAVEVVLRDPADPVPYWLVSTRRPARLAAALAGQTEAAR</sequence>
<evidence type="ECO:0000313" key="2">
    <source>
        <dbReference type="EMBL" id="CAA9321611.1"/>
    </source>
</evidence>
<gene>
    <name evidence="2" type="ORF">AVDCRST_MAG61-2349</name>
</gene>
<dbReference type="Pfam" id="PF11292">
    <property type="entry name" value="DUF3093"/>
    <property type="match status" value="1"/>
</dbReference>